<evidence type="ECO:0000313" key="7">
    <source>
        <dbReference type="EMBL" id="RFU37053.1"/>
    </source>
</evidence>
<evidence type="ECO:0000313" key="8">
    <source>
        <dbReference type="Proteomes" id="UP000261811"/>
    </source>
</evidence>
<dbReference type="EMBL" id="QURH01001012">
    <property type="protein sequence ID" value="RFU37053.1"/>
    <property type="molecule type" value="Genomic_DNA"/>
</dbReference>
<evidence type="ECO:0000256" key="1">
    <source>
        <dbReference type="ARBA" id="ARBA00003907"/>
    </source>
</evidence>
<comment type="function">
    <text evidence="1 6">Exhibits S-adenosyl-L-methionine-dependent methyltransferase activity.</text>
</comment>
<dbReference type="GO" id="GO:0008168">
    <property type="term" value="F:methyltransferase activity"/>
    <property type="evidence" value="ECO:0007669"/>
    <property type="project" value="UniProtKB-UniRule"/>
</dbReference>
<dbReference type="GO" id="GO:0032259">
    <property type="term" value="P:methylation"/>
    <property type="evidence" value="ECO:0007669"/>
    <property type="project" value="UniProtKB-KW"/>
</dbReference>
<organism evidence="7 8">
    <name type="scientific">Actinomadura logoneensis</name>
    <dbReference type="NCBI Taxonomy" id="2293572"/>
    <lineage>
        <taxon>Bacteria</taxon>
        <taxon>Bacillati</taxon>
        <taxon>Actinomycetota</taxon>
        <taxon>Actinomycetes</taxon>
        <taxon>Streptosporangiales</taxon>
        <taxon>Thermomonosporaceae</taxon>
        <taxon>Actinomadura</taxon>
    </lineage>
</organism>
<sequence>MVIGNLFLGDMLDLLGGFCLLASRAWGFLRGGEMLDGTASRTAMMVAAARAAHLVVDGRPVILRDDVAGRLLGDAADDLVGYHRQHGSHVVLWGTRALGVTRGRFVEDRIAASGVAQYVVLGAGLDSFAFRNPGVRVFEVDHPDTQAWKRESISAAGLSVPDGLEFVPLDLEGGGLAGALAAAGFEPGRPALVGWLGVSVYLARATVEATVREVAGLGAELVMDYMVPPEARDGVGREYGEFADRVVAESGEPYRTFLEPDEAEALVARCGMEVRAHVGMEDAVPPEMWRRGGVLRPFVFSRILHATALS</sequence>
<dbReference type="SUPFAM" id="SSF53335">
    <property type="entry name" value="S-adenosyl-L-methionine-dependent methyltransferases"/>
    <property type="match status" value="1"/>
</dbReference>
<dbReference type="InterPro" id="IPR029063">
    <property type="entry name" value="SAM-dependent_MTases_sf"/>
</dbReference>
<keyword evidence="3 6" id="KW-0489">Methyltransferase</keyword>
<evidence type="ECO:0000256" key="3">
    <source>
        <dbReference type="ARBA" id="ARBA00022603"/>
    </source>
</evidence>
<protein>
    <recommendedName>
        <fullName evidence="6">S-adenosyl-L-methionine-dependent methyltransferase</fullName>
        <ecNumber evidence="6">2.1.1.-</ecNumber>
    </recommendedName>
</protein>
<comment type="caution">
    <text evidence="7">The sequence shown here is derived from an EMBL/GenBank/DDBJ whole genome shotgun (WGS) entry which is preliminary data.</text>
</comment>
<dbReference type="InterPro" id="IPR007213">
    <property type="entry name" value="Ppm1/Ppm2/Tcmp"/>
</dbReference>
<reference evidence="7 8" key="1">
    <citation type="submission" date="2018-08" db="EMBL/GenBank/DDBJ databases">
        <title>Actinomadura jelena sp. nov., a novel Actinomycete isolated from soil in Chad.</title>
        <authorList>
            <person name="Shi L."/>
        </authorList>
    </citation>
    <scope>NUCLEOTIDE SEQUENCE [LARGE SCALE GENOMIC DNA]</scope>
    <source>
        <strain evidence="7 8">NEAU-G17</strain>
    </source>
</reference>
<dbReference type="Pfam" id="PF04072">
    <property type="entry name" value="LCM"/>
    <property type="match status" value="1"/>
</dbReference>
<dbReference type="EC" id="2.1.1.-" evidence="6"/>
<dbReference type="PANTHER" id="PTHR43619:SF2">
    <property type="entry name" value="S-ADENOSYL-L-METHIONINE-DEPENDENT METHYLTRANSFERASES SUPERFAMILY PROTEIN"/>
    <property type="match status" value="1"/>
</dbReference>
<comment type="similarity">
    <text evidence="2 6">Belongs to the UPF0677 family.</text>
</comment>
<keyword evidence="4 7" id="KW-0808">Transferase</keyword>
<keyword evidence="8" id="KW-1185">Reference proteome</keyword>
<dbReference type="InterPro" id="IPR011610">
    <property type="entry name" value="SAM_mthyl_Trfase_ML2640-like"/>
</dbReference>
<gene>
    <name evidence="7" type="ORF">DZF91_34920</name>
</gene>
<dbReference type="PANTHER" id="PTHR43619">
    <property type="entry name" value="S-ADENOSYL-L-METHIONINE-DEPENDENT METHYLTRANSFERASE YKTD-RELATED"/>
    <property type="match status" value="1"/>
</dbReference>
<dbReference type="NCBIfam" id="TIGR00027">
    <property type="entry name" value="mthyl_TIGR00027"/>
    <property type="match status" value="1"/>
</dbReference>
<evidence type="ECO:0000256" key="4">
    <source>
        <dbReference type="ARBA" id="ARBA00022679"/>
    </source>
</evidence>
<dbReference type="AlphaFoldDB" id="A0A372JAM0"/>
<keyword evidence="5 6" id="KW-0949">S-adenosyl-L-methionine</keyword>
<accession>A0A372JAM0</accession>
<dbReference type="Gene3D" id="3.40.50.150">
    <property type="entry name" value="Vaccinia Virus protein VP39"/>
    <property type="match status" value="1"/>
</dbReference>
<name>A0A372JAM0_9ACTN</name>
<evidence type="ECO:0000256" key="5">
    <source>
        <dbReference type="ARBA" id="ARBA00022691"/>
    </source>
</evidence>
<dbReference type="Proteomes" id="UP000261811">
    <property type="component" value="Unassembled WGS sequence"/>
</dbReference>
<evidence type="ECO:0000256" key="6">
    <source>
        <dbReference type="RuleBase" id="RU362030"/>
    </source>
</evidence>
<proteinExistence type="inferred from homology"/>
<evidence type="ECO:0000256" key="2">
    <source>
        <dbReference type="ARBA" id="ARBA00008138"/>
    </source>
</evidence>